<dbReference type="RefSeq" id="WP_011646430.1">
    <property type="nucleotide sequence ID" value="NZ_ARYI01000008.1"/>
</dbReference>
<gene>
    <name evidence="2" type="ORF">HHI_10744</name>
</gene>
<protein>
    <recommendedName>
        <fullName evidence="4">DUF2127 domain-containing protein</fullName>
    </recommendedName>
</protein>
<dbReference type="EMBL" id="ARYI01000008">
    <property type="protein sequence ID" value="KCZ93156.1"/>
    <property type="molecule type" value="Genomic_DNA"/>
</dbReference>
<organism evidence="2 3">
    <name type="scientific">Hyphomonas hirschiana VP5</name>
    <dbReference type="NCBI Taxonomy" id="1280951"/>
    <lineage>
        <taxon>Bacteria</taxon>
        <taxon>Pseudomonadati</taxon>
        <taxon>Pseudomonadota</taxon>
        <taxon>Alphaproteobacteria</taxon>
        <taxon>Hyphomonadales</taxon>
        <taxon>Hyphomonadaceae</taxon>
        <taxon>Hyphomonas</taxon>
    </lineage>
</organism>
<accession>A0A059FRL8</accession>
<reference evidence="2 3" key="1">
    <citation type="submission" date="2013-04" db="EMBL/GenBank/DDBJ databases">
        <title>Hyphomonas hirschiana VP5 Genome Sequencing.</title>
        <authorList>
            <person name="Lai Q."/>
            <person name="Shao Z."/>
        </authorList>
    </citation>
    <scope>NUCLEOTIDE SEQUENCE [LARGE SCALE GENOMIC DNA]</scope>
    <source>
        <strain evidence="2 3">VP5</strain>
    </source>
</reference>
<dbReference type="Proteomes" id="UP000025061">
    <property type="component" value="Unassembled WGS sequence"/>
</dbReference>
<feature type="transmembrane region" description="Helical" evidence="1">
    <location>
        <begin position="28"/>
        <end position="51"/>
    </location>
</feature>
<keyword evidence="1" id="KW-0812">Transmembrane</keyword>
<name>A0A059FRL8_9PROT</name>
<feature type="transmembrane region" description="Helical" evidence="1">
    <location>
        <begin position="71"/>
        <end position="92"/>
    </location>
</feature>
<evidence type="ECO:0008006" key="4">
    <source>
        <dbReference type="Google" id="ProtNLM"/>
    </source>
</evidence>
<evidence type="ECO:0000256" key="1">
    <source>
        <dbReference type="SAM" id="Phobius"/>
    </source>
</evidence>
<proteinExistence type="predicted"/>
<keyword evidence="3" id="KW-1185">Reference proteome</keyword>
<dbReference type="OrthoDB" id="9895617at2"/>
<comment type="caution">
    <text evidence="2">The sequence shown here is derived from an EMBL/GenBank/DDBJ whole genome shotgun (WGS) entry which is preliminary data.</text>
</comment>
<feature type="transmembrane region" description="Helical" evidence="1">
    <location>
        <begin position="129"/>
        <end position="147"/>
    </location>
</feature>
<keyword evidence="1" id="KW-1133">Transmembrane helix</keyword>
<evidence type="ECO:0000313" key="3">
    <source>
        <dbReference type="Proteomes" id="UP000025061"/>
    </source>
</evidence>
<evidence type="ECO:0000313" key="2">
    <source>
        <dbReference type="EMBL" id="KCZ93156.1"/>
    </source>
</evidence>
<keyword evidence="1" id="KW-0472">Membrane</keyword>
<feature type="transmembrane region" description="Helical" evidence="1">
    <location>
        <begin position="104"/>
        <end position="123"/>
    </location>
</feature>
<dbReference type="AlphaFoldDB" id="A0A059FRL8"/>
<sequence>MDRDLDFEEVTALIPAVQKHVRKAPWHLALIGGIAVLWSLLGVFDLLAMVTRFAPYMNQMPELTREFIYELPFWVLGLRAVAVAASLIGAVLLMRKRLAAVRTLALGATATIFGTGFSFAGHVPDDPTIQAVSVFTIVVSVLLLYYAQTWAKLGVLK</sequence>
<dbReference type="PATRIC" id="fig|1280951.3.peg.2169"/>